<reference evidence="3" key="2">
    <citation type="submission" date="2020-08" db="EMBL/GenBank/DDBJ databases">
        <title>Plant Genome Project.</title>
        <authorList>
            <person name="Zhang R.-G."/>
        </authorList>
    </citation>
    <scope>NUCLEOTIDE SEQUENCE</scope>
    <source>
        <strain evidence="3">Huo1</strain>
        <tissue evidence="3">Leaf</tissue>
    </source>
</reference>
<keyword evidence="4" id="KW-1185">Reference proteome</keyword>
<keyword evidence="2" id="KW-0732">Signal</keyword>
<feature type="chain" id="PRO_5036465661" description="CASP-like protein" evidence="2">
    <location>
        <begin position="25"/>
        <end position="102"/>
    </location>
</feature>
<evidence type="ECO:0000256" key="1">
    <source>
        <dbReference type="SAM" id="Phobius"/>
    </source>
</evidence>
<evidence type="ECO:0000313" key="3">
    <source>
        <dbReference type="EMBL" id="KAG6407023.1"/>
    </source>
</evidence>
<reference evidence="3" key="1">
    <citation type="submission" date="2018-01" db="EMBL/GenBank/DDBJ databases">
        <authorList>
            <person name="Mao J.F."/>
        </authorList>
    </citation>
    <scope>NUCLEOTIDE SEQUENCE</scope>
    <source>
        <strain evidence="3">Huo1</strain>
        <tissue evidence="3">Leaf</tissue>
    </source>
</reference>
<dbReference type="Proteomes" id="UP000298416">
    <property type="component" value="Unassembled WGS sequence"/>
</dbReference>
<name>A0A8X8ZJL8_SALSN</name>
<evidence type="ECO:0008006" key="5">
    <source>
        <dbReference type="Google" id="ProtNLM"/>
    </source>
</evidence>
<dbReference type="AlphaFoldDB" id="A0A8X8ZJL8"/>
<feature type="signal peptide" evidence="2">
    <location>
        <begin position="1"/>
        <end position="24"/>
    </location>
</feature>
<proteinExistence type="predicted"/>
<feature type="transmembrane region" description="Helical" evidence="1">
    <location>
        <begin position="50"/>
        <end position="72"/>
    </location>
</feature>
<sequence length="102" mass="11259">MGKCMGFFICVLILALDIIAAILGHKAEKDQNQVQHMKLWIFENKNPCQVAYALGLASACLLVIAHVLANFVGGCNLCTRVNHNEEASSTKKLSILWLVCTW</sequence>
<protein>
    <recommendedName>
        <fullName evidence="5">CASP-like protein</fullName>
    </recommendedName>
</protein>
<accession>A0A8X8ZJL8</accession>
<comment type="caution">
    <text evidence="3">The sequence shown here is derived from an EMBL/GenBank/DDBJ whole genome shotgun (WGS) entry which is preliminary data.</text>
</comment>
<keyword evidence="1" id="KW-0472">Membrane</keyword>
<gene>
    <name evidence="3" type="ORF">SASPL_130003</name>
</gene>
<keyword evidence="1" id="KW-0812">Transmembrane</keyword>
<organism evidence="3">
    <name type="scientific">Salvia splendens</name>
    <name type="common">Scarlet sage</name>
    <dbReference type="NCBI Taxonomy" id="180675"/>
    <lineage>
        <taxon>Eukaryota</taxon>
        <taxon>Viridiplantae</taxon>
        <taxon>Streptophyta</taxon>
        <taxon>Embryophyta</taxon>
        <taxon>Tracheophyta</taxon>
        <taxon>Spermatophyta</taxon>
        <taxon>Magnoliopsida</taxon>
        <taxon>eudicotyledons</taxon>
        <taxon>Gunneridae</taxon>
        <taxon>Pentapetalae</taxon>
        <taxon>asterids</taxon>
        <taxon>lamiids</taxon>
        <taxon>Lamiales</taxon>
        <taxon>Lamiaceae</taxon>
        <taxon>Nepetoideae</taxon>
        <taxon>Mentheae</taxon>
        <taxon>Salviinae</taxon>
        <taxon>Salvia</taxon>
        <taxon>Salvia subgen. Calosphace</taxon>
        <taxon>core Calosphace</taxon>
    </lineage>
</organism>
<evidence type="ECO:0000313" key="4">
    <source>
        <dbReference type="Proteomes" id="UP000298416"/>
    </source>
</evidence>
<keyword evidence="1" id="KW-1133">Transmembrane helix</keyword>
<evidence type="ECO:0000256" key="2">
    <source>
        <dbReference type="SAM" id="SignalP"/>
    </source>
</evidence>
<dbReference type="EMBL" id="PNBA02000011">
    <property type="protein sequence ID" value="KAG6407023.1"/>
    <property type="molecule type" value="Genomic_DNA"/>
</dbReference>